<reference evidence="2" key="2">
    <citation type="submission" date="2015-06" db="EMBL/GenBank/DDBJ databases">
        <authorList>
            <person name="Hoefler B.C."/>
            <person name="Straight P.D."/>
        </authorList>
    </citation>
    <scope>NUCLEOTIDE SEQUENCE [LARGE SCALE GENOMIC DNA]</scope>
    <source>
        <strain evidence="2">ARA6</strain>
        <plasmid evidence="2">pHG2</plasmid>
    </source>
</reference>
<dbReference type="InterPro" id="IPR006311">
    <property type="entry name" value="TAT_signal"/>
</dbReference>
<dbReference type="EMBL" id="CP011949">
    <property type="protein sequence ID" value="AKU09661.1"/>
    <property type="molecule type" value="Genomic_DNA"/>
</dbReference>
<dbReference type="PANTHER" id="PTHR41247">
    <property type="entry name" value="HTH-TYPE TRANSCRIPTIONAL REPRESSOR YCNK"/>
    <property type="match status" value="1"/>
</dbReference>
<protein>
    <submittedName>
        <fullName evidence="2 3">NosL</fullName>
    </submittedName>
</protein>
<dbReference type="PATRIC" id="fig|35746.4.peg.3896"/>
<dbReference type="Proteomes" id="UP000066124">
    <property type="component" value="Plasmid pHG2"/>
</dbReference>
<evidence type="ECO:0000313" key="5">
    <source>
        <dbReference type="Proteomes" id="UP000663064"/>
    </source>
</evidence>
<dbReference type="EMBL" id="CP063207">
    <property type="protein sequence ID" value="QOS14036.1"/>
    <property type="molecule type" value="Genomic_DNA"/>
</dbReference>
<dbReference type="GeneID" id="59461554"/>
<gene>
    <name evidence="2" type="ORF">ABY42_17805</name>
    <name evidence="3" type="ORF">HfgLR_24255</name>
</gene>
<reference evidence="3" key="3">
    <citation type="journal article" date="2021" name="Front. Microbiol.">
        <title>Cellular and Genomic Properties of Haloferax gibbonsii LR2-5, the Host of Euryarchaeal Virus HFTV1.</title>
        <authorList>
            <person name="Tittes C."/>
            <person name="Schwarzer S."/>
            <person name="Pfeiffer F."/>
            <person name="Dyall-Smith M."/>
            <person name="Rodriguez-Franco M."/>
            <person name="Oksanen H.M."/>
            <person name="Quax T.E.F."/>
        </authorList>
    </citation>
    <scope>NUCLEOTIDE SEQUENCE</scope>
    <source>
        <strain evidence="3">LR2-5</strain>
        <plasmid evidence="3 5">pHGLR2</plasmid>
    </source>
</reference>
<evidence type="ECO:0000313" key="3">
    <source>
        <dbReference type="EMBL" id="QOS14036.1"/>
    </source>
</evidence>
<sequence>MHDDSPPRDRSNGSLTRRAATKAVSLGALAALAGCLGGGSNAEQRPDPVDLSGGKEDDQGGMVIGLHAGPNGQIFYRENAPEGHDNPAWFHTLSMGLFPYYFEHREQGWEATAVYVTDYSTVDYELSTEGGDTFISTHTDAETFGDATEMTYVVESDVLGGMGKDLIPFSSDSDADGFVAEHGGETVSFDDVTPEWLSGYMRS</sequence>
<dbReference type="RefSeq" id="WP_050460337.1">
    <property type="nucleotide sequence ID" value="NZ_CP011949.1"/>
</dbReference>
<keyword evidence="2" id="KW-0614">Plasmid</keyword>
<dbReference type="SUPFAM" id="SSF160387">
    <property type="entry name" value="NosL/MerB-like"/>
    <property type="match status" value="1"/>
</dbReference>
<dbReference type="KEGG" id="hgi:ABY42_17805"/>
<accession>A0A0K1IYW6</accession>
<reference evidence="4" key="1">
    <citation type="journal article" date="2015" name="J. Biotechnol.">
        <title>Complete genome sequence of Haloferax gibbonsii strain ARA6, a potential producer of polyhydroxyalkanoates and halocins isolated from Araruama, Rio de Janeiro, Brasil.</title>
        <authorList>
            <person name="Pinto L.H."/>
            <person name="D'Alincourt Carvalho-Assef A.P."/>
            <person name="Vieira R.P."/>
            <person name="Clementino M.M."/>
            <person name="Albano R.M."/>
        </authorList>
    </citation>
    <scope>NUCLEOTIDE SEQUENCE [LARGE SCALE GENOMIC DNA]</scope>
    <source>
        <strain evidence="4">ARA6</strain>
        <plasmid evidence="4">Plasmid pHG2</plasmid>
    </source>
</reference>
<evidence type="ECO:0000256" key="1">
    <source>
        <dbReference type="SAM" id="MobiDB-lite"/>
    </source>
</evidence>
<proteinExistence type="predicted"/>
<feature type="region of interest" description="Disordered" evidence="1">
    <location>
        <begin position="37"/>
        <end position="61"/>
    </location>
</feature>
<geneLocation type="plasmid" evidence="3 5">
    <name>pHGLR2</name>
</geneLocation>
<geneLocation type="plasmid" evidence="2 4">
    <name>pHG2</name>
</geneLocation>
<dbReference type="Gene3D" id="3.30.70.2050">
    <property type="match status" value="1"/>
</dbReference>
<evidence type="ECO:0000313" key="4">
    <source>
        <dbReference type="Proteomes" id="UP000066124"/>
    </source>
</evidence>
<feature type="compositionally biased region" description="Basic and acidic residues" evidence="1">
    <location>
        <begin position="44"/>
        <end position="58"/>
    </location>
</feature>
<dbReference type="AlphaFoldDB" id="A0A0K1IYW6"/>
<organism evidence="2 4">
    <name type="scientific">Haloferax gibbonsii</name>
    <dbReference type="NCBI Taxonomy" id="35746"/>
    <lineage>
        <taxon>Archaea</taxon>
        <taxon>Methanobacteriati</taxon>
        <taxon>Methanobacteriota</taxon>
        <taxon>Stenosarchaea group</taxon>
        <taxon>Halobacteria</taxon>
        <taxon>Halobacteriales</taxon>
        <taxon>Haloferacaceae</taxon>
        <taxon>Haloferax</taxon>
    </lineage>
</organism>
<name>A0A0K1IYW6_HALGI</name>
<dbReference type="Pfam" id="PF05573">
    <property type="entry name" value="NosL"/>
    <property type="match status" value="1"/>
</dbReference>
<evidence type="ECO:0000313" key="2">
    <source>
        <dbReference type="EMBL" id="AKU09661.1"/>
    </source>
</evidence>
<dbReference type="PROSITE" id="PS51318">
    <property type="entry name" value="TAT"/>
    <property type="match status" value="1"/>
</dbReference>
<dbReference type="InterPro" id="IPR008719">
    <property type="entry name" value="N2O_reductase_NosL"/>
</dbReference>
<dbReference type="Proteomes" id="UP000663064">
    <property type="component" value="Plasmid pHGLR2"/>
</dbReference>
<dbReference type="PANTHER" id="PTHR41247:SF1">
    <property type="entry name" value="HTH-TYPE TRANSCRIPTIONAL REPRESSOR YCNK"/>
    <property type="match status" value="1"/>
</dbReference>